<evidence type="ECO:0000313" key="2">
    <source>
        <dbReference type="Proteomes" id="UP000051166"/>
    </source>
</evidence>
<dbReference type="OrthoDB" id="2298778at2"/>
<dbReference type="RefSeq" id="WP_056960188.1">
    <property type="nucleotide sequence ID" value="NZ_AZFQ01000023.1"/>
</dbReference>
<proteinExistence type="predicted"/>
<sequence length="283" mass="33032">MMKTVEEKLINSRTFITNVHQLANSYYISDAEAQSLLLDEILQHRLGSYNDQEIIQSLADNSSVFNWKITFAAKDVGKKISQQRRRESETVDMLKLGINDSFVINLSNVANSKGSDTARVIQLLPKLLRKKSTRDFISLTLLYGEIETRERLGITEKQFKKKIENIEAFCKRHRQRFVNLVINKEDEKFLSTAKRLSELIGFIENENYSDDLMQSIINKHKSFLNDILGAYADYPVNPKQLLKNYASQPNKEKYKLINCIYENEYYVRRRLKREATQMRTATL</sequence>
<keyword evidence="2" id="KW-1185">Reference proteome</keyword>
<dbReference type="EMBL" id="AZFQ01000023">
    <property type="protein sequence ID" value="KRL99758.1"/>
    <property type="molecule type" value="Genomic_DNA"/>
</dbReference>
<accession>A0A0R1V2M2</accession>
<gene>
    <name evidence="1" type="ORF">FD50_GL000078</name>
</gene>
<reference evidence="1 2" key="1">
    <citation type="journal article" date="2015" name="Genome Announc.">
        <title>Expanding the biotechnology potential of lactobacilli through comparative genomics of 213 strains and associated genera.</title>
        <authorList>
            <person name="Sun Z."/>
            <person name="Harris H.M."/>
            <person name="McCann A."/>
            <person name="Guo C."/>
            <person name="Argimon S."/>
            <person name="Zhang W."/>
            <person name="Yang X."/>
            <person name="Jeffery I.B."/>
            <person name="Cooney J.C."/>
            <person name="Kagawa T.F."/>
            <person name="Liu W."/>
            <person name="Song Y."/>
            <person name="Salvetti E."/>
            <person name="Wrobel A."/>
            <person name="Rasinkangas P."/>
            <person name="Parkhill J."/>
            <person name="Rea M.C."/>
            <person name="O'Sullivan O."/>
            <person name="Ritari J."/>
            <person name="Douillard F.P."/>
            <person name="Paul Ross R."/>
            <person name="Yang R."/>
            <person name="Briner A.E."/>
            <person name="Felis G.E."/>
            <person name="de Vos W.M."/>
            <person name="Barrangou R."/>
            <person name="Klaenhammer T.R."/>
            <person name="Caufield P.W."/>
            <person name="Cui Y."/>
            <person name="Zhang H."/>
            <person name="O'Toole P.W."/>
        </authorList>
    </citation>
    <scope>NUCLEOTIDE SEQUENCE [LARGE SCALE GENOMIC DNA]</scope>
    <source>
        <strain evidence="1 2">DSM 16230</strain>
    </source>
</reference>
<organism evidence="1 2">
    <name type="scientific">Liquorilactobacillus satsumensis DSM 16230 = JCM 12392</name>
    <dbReference type="NCBI Taxonomy" id="1423801"/>
    <lineage>
        <taxon>Bacteria</taxon>
        <taxon>Bacillati</taxon>
        <taxon>Bacillota</taxon>
        <taxon>Bacilli</taxon>
        <taxon>Lactobacillales</taxon>
        <taxon>Lactobacillaceae</taxon>
        <taxon>Liquorilactobacillus</taxon>
    </lineage>
</organism>
<evidence type="ECO:0000313" key="1">
    <source>
        <dbReference type="EMBL" id="KRL99758.1"/>
    </source>
</evidence>
<dbReference type="Proteomes" id="UP000051166">
    <property type="component" value="Unassembled WGS sequence"/>
</dbReference>
<name>A0A0R1V2M2_9LACO</name>
<dbReference type="PATRIC" id="fig|1423801.4.peg.78"/>
<protein>
    <submittedName>
        <fullName evidence="1">Uncharacterized protein</fullName>
    </submittedName>
</protein>
<dbReference type="AlphaFoldDB" id="A0A0R1V2M2"/>
<dbReference type="GeneID" id="98307545"/>
<comment type="caution">
    <text evidence="1">The sequence shown here is derived from an EMBL/GenBank/DDBJ whole genome shotgun (WGS) entry which is preliminary data.</text>
</comment>